<name>A0A9D1RSA5_9CORY</name>
<keyword evidence="1 3" id="KW-0808">Transferase</keyword>
<dbReference type="EC" id="2.7.1.170" evidence="1"/>
<dbReference type="SUPFAM" id="SSF53067">
    <property type="entry name" value="Actin-like ATPase domain"/>
    <property type="match status" value="1"/>
</dbReference>
<dbReference type="PANTHER" id="PTHR30605">
    <property type="entry name" value="ANHYDRO-N-ACETYLMURAMIC ACID KINASE"/>
    <property type="match status" value="1"/>
</dbReference>
<organism evidence="3 4">
    <name type="scientific">Candidatus Corynebacterium avicola</name>
    <dbReference type="NCBI Taxonomy" id="2838527"/>
    <lineage>
        <taxon>Bacteria</taxon>
        <taxon>Bacillati</taxon>
        <taxon>Actinomycetota</taxon>
        <taxon>Actinomycetes</taxon>
        <taxon>Mycobacteriales</taxon>
        <taxon>Corynebacteriaceae</taxon>
        <taxon>Corynebacterium</taxon>
    </lineage>
</organism>
<dbReference type="GO" id="GO:0009254">
    <property type="term" value="P:peptidoglycan turnover"/>
    <property type="evidence" value="ECO:0007669"/>
    <property type="project" value="UniProtKB-UniRule"/>
</dbReference>
<dbReference type="GO" id="GO:0006040">
    <property type="term" value="P:amino sugar metabolic process"/>
    <property type="evidence" value="ECO:0007669"/>
    <property type="project" value="InterPro"/>
</dbReference>
<comment type="catalytic activity">
    <reaction evidence="1">
        <text>1,6-anhydro-N-acetyl-beta-muramate + ATP + H2O = N-acetyl-D-muramate 6-phosphate + ADP + H(+)</text>
        <dbReference type="Rhea" id="RHEA:24952"/>
        <dbReference type="ChEBI" id="CHEBI:15377"/>
        <dbReference type="ChEBI" id="CHEBI:15378"/>
        <dbReference type="ChEBI" id="CHEBI:30616"/>
        <dbReference type="ChEBI" id="CHEBI:58690"/>
        <dbReference type="ChEBI" id="CHEBI:58722"/>
        <dbReference type="ChEBI" id="CHEBI:456216"/>
        <dbReference type="EC" id="2.7.1.170"/>
    </reaction>
</comment>
<comment type="pathway">
    <text evidence="1">Cell wall biogenesis; peptidoglycan recycling.</text>
</comment>
<reference evidence="3" key="1">
    <citation type="journal article" date="2021" name="PeerJ">
        <title>Extensive microbial diversity within the chicken gut microbiome revealed by metagenomics and culture.</title>
        <authorList>
            <person name="Gilroy R."/>
            <person name="Ravi A."/>
            <person name="Getino M."/>
            <person name="Pursley I."/>
            <person name="Horton D.L."/>
            <person name="Alikhan N.F."/>
            <person name="Baker D."/>
            <person name="Gharbi K."/>
            <person name="Hall N."/>
            <person name="Watson M."/>
            <person name="Adriaenssens E.M."/>
            <person name="Foster-Nyarko E."/>
            <person name="Jarju S."/>
            <person name="Secka A."/>
            <person name="Antonio M."/>
            <person name="Oren A."/>
            <person name="Chaudhuri R.R."/>
            <person name="La Ragione R."/>
            <person name="Hildebrand F."/>
            <person name="Pallen M.J."/>
        </authorList>
    </citation>
    <scope>NUCLEOTIDE SEQUENCE</scope>
    <source>
        <strain evidence="3">CHK32-1732</strain>
    </source>
</reference>
<dbReference type="GO" id="GO:0016301">
    <property type="term" value="F:kinase activity"/>
    <property type="evidence" value="ECO:0007669"/>
    <property type="project" value="UniProtKB-KW"/>
</dbReference>
<sequence length="401" mass="42106">MIIAGLMTGTSADALDVALVEFGLVVDDTNSVTATEGGELTMRLLAFRAVPFDQELQHDILRLLNPEPIELQLVSSVDARLGQACADAVSHLNSETGVACDLVVSHGQTVRHDIADGKVTSTLQLGQPAWIAETTGSPVLSDIRARDVASGGQGAPLVGILDHLLMSGNDTPTAMLNLGGIANITVVAPGEEPVAFDTGPANALIDVMARHINGDSHSIDRDGALAARGTVDHDLLTQLLADPYYTLPAPKSTGKEHFHQEYLREQLQGYPDVDDLDVIATVTALTANTVADACHAHGVKEVVASGGGTRNPTLMAQLQEYLGPEVTLKTTDQVLGLHEGAKEACLMALLGWLSWHGLDATLPSLTGADHGTIAGRFSPGGGPLRLPTPLDQMPSHLRVLQ</sequence>
<dbReference type="GO" id="GO:0005524">
    <property type="term" value="F:ATP binding"/>
    <property type="evidence" value="ECO:0007669"/>
    <property type="project" value="UniProtKB-UniRule"/>
</dbReference>
<protein>
    <recommendedName>
        <fullName evidence="1">Anhydro-N-acetylmuramic acid kinase</fullName>
        <ecNumber evidence="1">2.7.1.170</ecNumber>
    </recommendedName>
    <alternativeName>
        <fullName evidence="1">AnhMurNAc kinase</fullName>
    </alternativeName>
</protein>
<keyword evidence="1" id="KW-0067">ATP-binding</keyword>
<dbReference type="PANTHER" id="PTHR30605:SF0">
    <property type="entry name" value="ANHYDRO-N-ACETYLMURAMIC ACID KINASE"/>
    <property type="match status" value="1"/>
</dbReference>
<comment type="similarity">
    <text evidence="1">Belongs to the anhydro-N-acetylmuramic acid kinase family.</text>
</comment>
<feature type="binding site" evidence="1">
    <location>
        <begin position="9"/>
        <end position="16"/>
    </location>
    <ligand>
        <name>ATP</name>
        <dbReference type="ChEBI" id="CHEBI:30616"/>
    </ligand>
</feature>
<evidence type="ECO:0000313" key="4">
    <source>
        <dbReference type="Proteomes" id="UP000824190"/>
    </source>
</evidence>
<evidence type="ECO:0000256" key="2">
    <source>
        <dbReference type="SAM" id="MobiDB-lite"/>
    </source>
</evidence>
<dbReference type="HAMAP" id="MF_01270">
    <property type="entry name" value="AnhMurNAc_kinase"/>
    <property type="match status" value="1"/>
</dbReference>
<comment type="caution">
    <text evidence="3">The sequence shown here is derived from an EMBL/GenBank/DDBJ whole genome shotgun (WGS) entry which is preliminary data.</text>
</comment>
<keyword evidence="1 3" id="KW-0418">Kinase</keyword>
<accession>A0A9D1RSA5</accession>
<dbReference type="InterPro" id="IPR005338">
    <property type="entry name" value="Anhydro_N_Ac-Mur_kinase"/>
</dbReference>
<feature type="region of interest" description="Disordered" evidence="2">
    <location>
        <begin position="376"/>
        <end position="401"/>
    </location>
</feature>
<dbReference type="NCBIfam" id="NF007146">
    <property type="entry name" value="PRK09585.2-6"/>
    <property type="match status" value="1"/>
</dbReference>
<dbReference type="GO" id="GO:0016773">
    <property type="term" value="F:phosphotransferase activity, alcohol group as acceptor"/>
    <property type="evidence" value="ECO:0007669"/>
    <property type="project" value="UniProtKB-UniRule"/>
</dbReference>
<evidence type="ECO:0000313" key="3">
    <source>
        <dbReference type="EMBL" id="HIW91882.1"/>
    </source>
</evidence>
<proteinExistence type="inferred from homology"/>
<reference evidence="3" key="2">
    <citation type="submission" date="2021-04" db="EMBL/GenBank/DDBJ databases">
        <authorList>
            <person name="Gilroy R."/>
        </authorList>
    </citation>
    <scope>NUCLEOTIDE SEQUENCE</scope>
    <source>
        <strain evidence="3">CHK32-1732</strain>
    </source>
</reference>
<keyword evidence="1" id="KW-0119">Carbohydrate metabolism</keyword>
<dbReference type="Pfam" id="PF03702">
    <property type="entry name" value="AnmK"/>
    <property type="match status" value="1"/>
</dbReference>
<comment type="function">
    <text evidence="1">Catalyzes the specific phosphorylation of 1,6-anhydro-N-acetylmuramic acid (anhMurNAc) with the simultaneous cleavage of the 1,6-anhydro ring, generating MurNAc-6-P. Is required for the utilization of anhMurNAc either imported from the medium or derived from its own cell wall murein, and thus plays a role in cell wall recycling.</text>
</comment>
<dbReference type="InterPro" id="IPR043129">
    <property type="entry name" value="ATPase_NBD"/>
</dbReference>
<gene>
    <name evidence="1" type="primary">anmK</name>
    <name evidence="3" type="ORF">H9870_09510</name>
</gene>
<keyword evidence="1" id="KW-0547">Nucleotide-binding</keyword>
<dbReference type="Gene3D" id="3.30.420.40">
    <property type="match status" value="2"/>
</dbReference>
<comment type="pathway">
    <text evidence="1">Amino-sugar metabolism; 1,6-anhydro-N-acetylmuramate degradation.</text>
</comment>
<evidence type="ECO:0000256" key="1">
    <source>
        <dbReference type="HAMAP-Rule" id="MF_01270"/>
    </source>
</evidence>
<dbReference type="EMBL" id="DXGC01000077">
    <property type="protein sequence ID" value="HIW91882.1"/>
    <property type="molecule type" value="Genomic_DNA"/>
</dbReference>
<dbReference type="Proteomes" id="UP000824190">
    <property type="component" value="Unassembled WGS sequence"/>
</dbReference>
<dbReference type="AlphaFoldDB" id="A0A9D1RSA5"/>
<dbReference type="GO" id="GO:0097175">
    <property type="term" value="P:1,6-anhydro-N-acetyl-beta-muramic acid catabolic process"/>
    <property type="evidence" value="ECO:0007669"/>
    <property type="project" value="UniProtKB-UniRule"/>
</dbReference>